<evidence type="ECO:0000256" key="7">
    <source>
        <dbReference type="ARBA" id="ARBA00022842"/>
    </source>
</evidence>
<dbReference type="SUPFAM" id="SSF52317">
    <property type="entry name" value="Class I glutamine amidotransferase-like"/>
    <property type="match status" value="1"/>
</dbReference>
<dbReference type="CDD" id="cd03130">
    <property type="entry name" value="GATase1_CobB"/>
    <property type="match status" value="1"/>
</dbReference>
<evidence type="ECO:0000259" key="11">
    <source>
        <dbReference type="Pfam" id="PF07685"/>
    </source>
</evidence>
<dbReference type="Gene3D" id="3.40.50.880">
    <property type="match status" value="1"/>
</dbReference>
<evidence type="ECO:0000256" key="4">
    <source>
        <dbReference type="ARBA" id="ARBA00022598"/>
    </source>
</evidence>
<evidence type="ECO:0000256" key="9">
    <source>
        <dbReference type="HAMAP-Rule" id="MF_00027"/>
    </source>
</evidence>
<dbReference type="EMBL" id="CP001560">
    <property type="protein sequence ID" value="AFJ46578.1"/>
    <property type="molecule type" value="Genomic_DNA"/>
</dbReference>
<comment type="function">
    <text evidence="9">Catalyzes the ATP-dependent amidation of the two carboxylate groups at positions a and c of cobyrinate, using either L-glutamine or ammonia as the nitrogen source.</text>
</comment>
<keyword evidence="3 9" id="KW-0169">Cobalamin biosynthesis</keyword>
<evidence type="ECO:0000256" key="8">
    <source>
        <dbReference type="ARBA" id="ARBA00022962"/>
    </source>
</evidence>
<dbReference type="Pfam" id="PF07685">
    <property type="entry name" value="GATase_3"/>
    <property type="match status" value="1"/>
</dbReference>
<evidence type="ECO:0000256" key="5">
    <source>
        <dbReference type="ARBA" id="ARBA00022741"/>
    </source>
</evidence>
<dbReference type="GO" id="GO:0005524">
    <property type="term" value="F:ATP binding"/>
    <property type="evidence" value="ECO:0007669"/>
    <property type="project" value="UniProtKB-UniRule"/>
</dbReference>
<dbReference type="Pfam" id="PF01656">
    <property type="entry name" value="CbiA"/>
    <property type="match status" value="1"/>
</dbReference>
<evidence type="ECO:0000256" key="1">
    <source>
        <dbReference type="ARBA" id="ARBA00001946"/>
    </source>
</evidence>
<dbReference type="AlphaFoldDB" id="I2B7S4"/>
<dbReference type="PATRIC" id="fig|630626.3.peg.1424"/>
<dbReference type="PROSITE" id="PS51257">
    <property type="entry name" value="PROKAR_LIPOPROTEIN"/>
    <property type="match status" value="1"/>
</dbReference>
<evidence type="ECO:0000256" key="6">
    <source>
        <dbReference type="ARBA" id="ARBA00022840"/>
    </source>
</evidence>
<accession>K6VD41</accession>
<dbReference type="NCBIfam" id="NF002204">
    <property type="entry name" value="PRK01077.1"/>
    <property type="match status" value="1"/>
</dbReference>
<comment type="cofactor">
    <cofactor evidence="1 9">
        <name>Mg(2+)</name>
        <dbReference type="ChEBI" id="CHEBI:18420"/>
    </cofactor>
</comment>
<dbReference type="InterPro" id="IPR004484">
    <property type="entry name" value="CbiA/CobB_synth"/>
</dbReference>
<comment type="similarity">
    <text evidence="2">Belongs to the CobB/CobQ family. CobQ subfamily.</text>
</comment>
<comment type="catalytic activity">
    <reaction evidence="9">
        <text>cob(II)yrinate + 2 L-glutamine + 2 ATP + 2 H2O = cob(II)yrinate a,c diamide + 2 L-glutamate + 2 ADP + 2 phosphate + 2 H(+)</text>
        <dbReference type="Rhea" id="RHEA:26289"/>
        <dbReference type="ChEBI" id="CHEBI:15377"/>
        <dbReference type="ChEBI" id="CHEBI:15378"/>
        <dbReference type="ChEBI" id="CHEBI:29985"/>
        <dbReference type="ChEBI" id="CHEBI:30616"/>
        <dbReference type="ChEBI" id="CHEBI:43474"/>
        <dbReference type="ChEBI" id="CHEBI:58359"/>
        <dbReference type="ChEBI" id="CHEBI:58537"/>
        <dbReference type="ChEBI" id="CHEBI:58894"/>
        <dbReference type="ChEBI" id="CHEBI:456216"/>
        <dbReference type="EC" id="6.3.5.11"/>
    </reaction>
</comment>
<dbReference type="HOGENOM" id="CLU_022752_2_0_6"/>
<keyword evidence="13" id="KW-1185">Reference proteome</keyword>
<feature type="site" description="Increases nucleophilicity of active site Cys" evidence="9">
    <location>
        <position position="439"/>
    </location>
</feature>
<feature type="domain" description="CobB/CobQ-like glutamine amidotransferase" evidence="11">
    <location>
        <begin position="254"/>
        <end position="445"/>
    </location>
</feature>
<evidence type="ECO:0000313" key="12">
    <source>
        <dbReference type="EMBL" id="AFJ46578.1"/>
    </source>
</evidence>
<dbReference type="KEGG" id="ebt:EBL_c14760"/>
<feature type="active site" description="Nucleophile" evidence="9">
    <location>
        <position position="335"/>
    </location>
</feature>
<keyword evidence="8 9" id="KW-0315">Glutamine amidotransferase</keyword>
<dbReference type="InterPro" id="IPR002586">
    <property type="entry name" value="CobQ/CobB/MinD/ParA_Nub-bd_dom"/>
</dbReference>
<gene>
    <name evidence="9 12" type="primary">cbiA</name>
    <name evidence="12" type="ordered locus">EBL_c14760</name>
</gene>
<comment type="similarity">
    <text evidence="9">Belongs to the CobB/CbiA family.</text>
</comment>
<evidence type="ECO:0000256" key="2">
    <source>
        <dbReference type="ARBA" id="ARBA00006205"/>
    </source>
</evidence>
<keyword evidence="7 9" id="KW-0460">Magnesium</keyword>
<dbReference type="STRING" id="630626.EBL_c14760"/>
<accession>I2B7S4</accession>
<dbReference type="RefSeq" id="WP_002439995.1">
    <property type="nucleotide sequence ID" value="NC_017910.1"/>
</dbReference>
<dbReference type="PROSITE" id="PS51274">
    <property type="entry name" value="GATASE_COBBQ"/>
    <property type="match status" value="1"/>
</dbReference>
<comment type="domain">
    <text evidence="9">Comprises of two domains. The C-terminal domain contains the binding site for glutamine and catalyzes the hydrolysis of this substrate to glutamate and ammonia. The N-terminal domain is anticipated to bind ATP and cobyrinate and catalyzes the ultimate synthesis of the diamide product. The ammonia produced via the glutaminase domain is probably translocated to the adjacent domain via a molecular tunnel, where it reacts with an activated intermediate.</text>
</comment>
<comment type="miscellaneous">
    <text evidence="9">The a and c carboxylates of cobyrinate are activated for nucleophilic attack via formation of a phosphorylated intermediate by ATP. CbiA catalyzes first the amidation of the c-carboxylate, and then that of the a-carboxylate.</text>
</comment>
<name>I2B7S4_SHIBC</name>
<dbReference type="EC" id="6.3.5.11" evidence="9"/>
<organism evidence="12 13">
    <name type="scientific">Shimwellia blattae (strain ATCC 29907 / DSM 4481 / JCM 1650 / NBRC 105725 / CDC 9005-74)</name>
    <name type="common">Escherichia blattae</name>
    <dbReference type="NCBI Taxonomy" id="630626"/>
    <lineage>
        <taxon>Bacteria</taxon>
        <taxon>Pseudomonadati</taxon>
        <taxon>Pseudomonadota</taxon>
        <taxon>Gammaproteobacteria</taxon>
        <taxon>Enterobacterales</taxon>
        <taxon>Enterobacteriaceae</taxon>
        <taxon>Shimwellia</taxon>
    </lineage>
</organism>
<evidence type="ECO:0000259" key="10">
    <source>
        <dbReference type="Pfam" id="PF01656"/>
    </source>
</evidence>
<reference evidence="12 13" key="1">
    <citation type="journal article" date="2012" name="J. Bacteriol.">
        <title>Complete genome sequence of the B12-producing Shimwellia blattae strain DSM 4481, isolated from a cockroach.</title>
        <authorList>
            <person name="Brzuszkiewicz E."/>
            <person name="Waschkowitz T."/>
            <person name="Wiezer A."/>
            <person name="Daniel R."/>
        </authorList>
    </citation>
    <scope>NUCLEOTIDE SEQUENCE [LARGE SCALE GENOMIC DNA]</scope>
    <source>
        <strain evidence="13">ATCC 29907 / DSM 4481 / JCM 1650 / NBRC 105725 / CDC 9005-74</strain>
    </source>
</reference>
<dbReference type="PANTHER" id="PTHR43873">
    <property type="entry name" value="COBYRINATE A,C-DIAMIDE SYNTHASE"/>
    <property type="match status" value="1"/>
</dbReference>
<dbReference type="GO" id="GO:0042242">
    <property type="term" value="F:cobyrinic acid a,c-diamide synthase activity"/>
    <property type="evidence" value="ECO:0007669"/>
    <property type="project" value="UniProtKB-UniRule"/>
</dbReference>
<dbReference type="Proteomes" id="UP000001955">
    <property type="component" value="Chromosome"/>
</dbReference>
<dbReference type="NCBIfam" id="TIGR00379">
    <property type="entry name" value="cobB"/>
    <property type="match status" value="1"/>
</dbReference>
<dbReference type="Gene3D" id="3.40.50.300">
    <property type="entry name" value="P-loop containing nucleotide triphosphate hydrolases"/>
    <property type="match status" value="2"/>
</dbReference>
<dbReference type="PANTHER" id="PTHR43873:SF1">
    <property type="entry name" value="COBYRINATE A,C-DIAMIDE SYNTHASE"/>
    <property type="match status" value="1"/>
</dbReference>
<dbReference type="HAMAP" id="MF_00027">
    <property type="entry name" value="CobB_CbiA"/>
    <property type="match status" value="1"/>
</dbReference>
<dbReference type="CDD" id="cd05388">
    <property type="entry name" value="CobB_N"/>
    <property type="match status" value="1"/>
</dbReference>
<dbReference type="OrthoDB" id="9764035at2"/>
<evidence type="ECO:0000313" key="13">
    <source>
        <dbReference type="Proteomes" id="UP000001955"/>
    </source>
</evidence>
<dbReference type="GO" id="GO:0009236">
    <property type="term" value="P:cobalamin biosynthetic process"/>
    <property type="evidence" value="ECO:0007669"/>
    <property type="project" value="UniProtKB-UniRule"/>
</dbReference>
<keyword evidence="6 9" id="KW-0067">ATP-binding</keyword>
<dbReference type="InterPro" id="IPR029062">
    <property type="entry name" value="Class_I_gatase-like"/>
</dbReference>
<proteinExistence type="inferred from homology"/>
<protein>
    <recommendedName>
        <fullName evidence="9">Cobyrinate a,c-diamide synthase</fullName>
        <ecNumber evidence="9">6.3.5.11</ecNumber>
    </recommendedName>
    <alternativeName>
        <fullName evidence="9">Cobyrinic acid a,c-diamide synthetase</fullName>
    </alternativeName>
</protein>
<dbReference type="InterPro" id="IPR011698">
    <property type="entry name" value="GATase_3"/>
</dbReference>
<keyword evidence="4 9" id="KW-0436">Ligase</keyword>
<dbReference type="eggNOG" id="COG1797">
    <property type="taxonomic scope" value="Bacteria"/>
</dbReference>
<keyword evidence="5 9" id="KW-0547">Nucleotide-binding</keyword>
<evidence type="ECO:0000256" key="3">
    <source>
        <dbReference type="ARBA" id="ARBA00022573"/>
    </source>
</evidence>
<dbReference type="SUPFAM" id="SSF52540">
    <property type="entry name" value="P-loop containing nucleoside triphosphate hydrolases"/>
    <property type="match status" value="1"/>
</dbReference>
<dbReference type="InterPro" id="IPR027417">
    <property type="entry name" value="P-loop_NTPase"/>
</dbReference>
<sequence length="460" mass="49865">MASTHKHAFVLAGTSSGCGKTTLTLGLLCALAGRGLKVQPCKVGPDYLDTGWHQAVSGVSSCNLDSFMLPEPALNGLFSHHLRQADISVIEGVMGLYDGYGSDPHYCSSAALARQLGCPVILVVDGKAVSTSIAATVLGFQQFDPALNIAGVIVNRVNSDGHYQLLKHAIEHYCRVPVLGRVPVMDDVALPSRHLGLVGAGEQTICLETWRKFGQLLTQTLDIDRLLALSTLDQLPPGALPAFPHPQLAEGLTLALARDEAFSFYYPDCLDLLARAGVRLVPFSPLHDNQLPACDMVWFGGGYPELHARALSANQRMRQSVQAAHQRRIPIYGECGGLMYLGQQLITSEGEPFAMAGVLEGVSQMGARLTRFGYCEATARHDTLLAKAGESLRGHEFHYSDFTTPLSPQFDCLKTRDGAVQRRWQGGWQSGATLGSYLHLHFARRPAMLTGWLRAARSHL</sequence>
<feature type="domain" description="CobQ/CobB/MinD/ParA nucleotide binding" evidence="10">
    <location>
        <begin position="10"/>
        <end position="195"/>
    </location>
</feature>
<comment type="pathway">
    <text evidence="9">Cofactor biosynthesis; adenosylcobalamin biosynthesis; cob(II)yrinate a,c-diamide from sirohydrochlorin (anaerobic route): step 10/10.</text>
</comment>
<dbReference type="UniPathway" id="UPA00148">
    <property type="reaction ID" value="UER00231"/>
</dbReference>